<feature type="region of interest" description="Disordered" evidence="1">
    <location>
        <begin position="23"/>
        <end position="42"/>
    </location>
</feature>
<name>A0ABQ9Y6Y2_9EUKA</name>
<dbReference type="EMBL" id="JARBJD010000029">
    <property type="protein sequence ID" value="KAK2959424.1"/>
    <property type="molecule type" value="Genomic_DNA"/>
</dbReference>
<dbReference type="SUPFAM" id="SSF51126">
    <property type="entry name" value="Pectin lyase-like"/>
    <property type="match status" value="1"/>
</dbReference>
<evidence type="ECO:0000313" key="2">
    <source>
        <dbReference type="EMBL" id="KAK2959424.1"/>
    </source>
</evidence>
<evidence type="ECO:0000313" key="3">
    <source>
        <dbReference type="Proteomes" id="UP001281761"/>
    </source>
</evidence>
<comment type="caution">
    <text evidence="2">The sequence shown here is derived from an EMBL/GenBank/DDBJ whole genome shotgun (WGS) entry which is preliminary data.</text>
</comment>
<sequence>MILSSSIQIRSEDLSCCTALDSEQPATTPNQPYPRHQSEQSPRLMNGQAAIVTFIPSATTCWDHAFTDILAITSISKVVCLNHLIGNCHDHRNWHIDRIEASHESSLPASGHAVHMETNLLQSSLVNVSSSSAFSPSDHLFGSEVSQRVVGSCVEMCTNHDSGTGMMSPNMGGNLVCLNTSFSSCVRERNKVLEFSFENRTQDSEPGRLKNVTSDVTSVSFTLCTFSEMAISSFRTEGGAAIFLKLTSSSLTVKQCFFRKCTDDGESAGGGAIHFWCESAKKRPITVSDSSFTECYTDTSEPDGSPQAGCIKAYETSSATIERCFFELSYSTDGGALYVRSSDVTFSNSAFVECSSAYAGGGISISNATTASFSFLQFRGCSSRIEPQGRDITTGAFRYSKVTPDTFQFCDSTSGSPNVYFDVDEKKDSMLVPQITSTPTITSVDVSFSGSEATVTVETDIAIKGTLGVLLNGSNVPRLVHVVFGEPTVVSKVGTAVVSCGSNGVLPIDTTYIEHKWTLAPFPRPAIHTLVSADLEDSNTLKIVLSGVRIYEGTYWMPIGNAQFRRNVTLTRSGSDTLIGRAPLHPSTAPERLEWSMRYMVNRVYWRLPDGVSEEEAVLTKTFPFTTPDAPIRITDASCSLEEDKQKSALVTLTGMKLGGDKDFNITVRKMDGSSPSGSPIVLSGKLSGASSLTSHTLSVLIFGATNPPLSFGATYVITEFDVDGSVSVVDAGVTFDVPPEPPRITGVESRRLTNDLSKMIIVLEGRALNSRTGKVNLTDGTKTWESLSNVVIVDSTHCTADFGVGEAETVGLMKYGSSYTLKGSWTESNGFHVEAGITVTIPDAPLITSITCPRAVTTPSFVLTVSGSDLPSGKTFTVTLTTGHTFEISFSSETAGRSGDIAIGGAGEVQYGTGYTIKSIIRKVSGQEDELILFPSTPFTTPHGPTLSLISCDFDLSNPNFVKVELTTMNMPSEAFTLTLTTTAAPIEIVELSVSSASISSGLIVVEVYNKTQTLKYGRSYSVSGMRSSSVIAFVSAPSFSTPDAPIRVTNASCSLGEEIQTSALVTLTE</sequence>
<reference evidence="2 3" key="1">
    <citation type="journal article" date="2022" name="bioRxiv">
        <title>Genomics of Preaxostyla Flagellates Illuminates Evolutionary Transitions and the Path Towards Mitochondrial Loss.</title>
        <authorList>
            <person name="Novak L.V.F."/>
            <person name="Treitli S.C."/>
            <person name="Pyrih J."/>
            <person name="Halakuc P."/>
            <person name="Pipaliya S.V."/>
            <person name="Vacek V."/>
            <person name="Brzon O."/>
            <person name="Soukal P."/>
            <person name="Eme L."/>
            <person name="Dacks J.B."/>
            <person name="Karnkowska A."/>
            <person name="Elias M."/>
            <person name="Hampl V."/>
        </authorList>
    </citation>
    <scope>NUCLEOTIDE SEQUENCE [LARGE SCALE GENOMIC DNA]</scope>
    <source>
        <strain evidence="2">NAU3</strain>
        <tissue evidence="2">Gut</tissue>
    </source>
</reference>
<protein>
    <submittedName>
        <fullName evidence="2">Uncharacterized protein</fullName>
    </submittedName>
</protein>
<dbReference type="InterPro" id="IPR012334">
    <property type="entry name" value="Pectin_lyas_fold"/>
</dbReference>
<dbReference type="Proteomes" id="UP001281761">
    <property type="component" value="Unassembled WGS sequence"/>
</dbReference>
<accession>A0ABQ9Y6Y2</accession>
<organism evidence="2 3">
    <name type="scientific">Blattamonas nauphoetae</name>
    <dbReference type="NCBI Taxonomy" id="2049346"/>
    <lineage>
        <taxon>Eukaryota</taxon>
        <taxon>Metamonada</taxon>
        <taxon>Preaxostyla</taxon>
        <taxon>Oxymonadida</taxon>
        <taxon>Blattamonas</taxon>
    </lineage>
</organism>
<dbReference type="Gene3D" id="2.160.20.10">
    <property type="entry name" value="Single-stranded right-handed beta-helix, Pectin lyase-like"/>
    <property type="match status" value="1"/>
</dbReference>
<keyword evidence="3" id="KW-1185">Reference proteome</keyword>
<gene>
    <name evidence="2" type="ORF">BLNAU_5473</name>
</gene>
<proteinExistence type="predicted"/>
<dbReference type="InterPro" id="IPR011050">
    <property type="entry name" value="Pectin_lyase_fold/virulence"/>
</dbReference>
<evidence type="ECO:0000256" key="1">
    <source>
        <dbReference type="SAM" id="MobiDB-lite"/>
    </source>
</evidence>